<reference evidence="1" key="1">
    <citation type="submission" date="2018-05" db="EMBL/GenBank/DDBJ databases">
        <authorList>
            <person name="Lanie J.A."/>
            <person name="Ng W.-L."/>
            <person name="Kazmierczak K.M."/>
            <person name="Andrzejewski T.M."/>
            <person name="Davidsen T.M."/>
            <person name="Wayne K.J."/>
            <person name="Tettelin H."/>
            <person name="Glass J.I."/>
            <person name="Rusch D."/>
            <person name="Podicherti R."/>
            <person name="Tsui H.-C.T."/>
            <person name="Winkler M.E."/>
        </authorList>
    </citation>
    <scope>NUCLEOTIDE SEQUENCE</scope>
</reference>
<sequence>RVMDTYNIIKQLTAKTDTVSGLPNKDNFKRLLPIKDVHKGWGIDTGQWYFNFAPHEDYPHKESYKLETDVFNEDERIANVEAINKDIDEYNDWADEMNEIHRKEVFEKTIPDVIARDVKELGIKSREYFPLPHLSAWVNGFVFDQPEFRLMEHAINFGYVDDRELYKLKERLEVELFVKKFNKQLFNYIQANVKMAEKYKTWGEDNLWFNPNREFFHWFQIRGLSPDDVTSFDNDIIDLTYEEKCEEAFDYKDFNKKTEPDGYSYVVIEQKMREVIKTNKHLFQDKGKTSLTRGYEIGVRYWTKNGTPIKVKQMINASTKYPKEEEDLI</sequence>
<dbReference type="EMBL" id="UINC01066877">
    <property type="protein sequence ID" value="SVB98005.1"/>
    <property type="molecule type" value="Genomic_DNA"/>
</dbReference>
<evidence type="ECO:0000313" key="1">
    <source>
        <dbReference type="EMBL" id="SVB98005.1"/>
    </source>
</evidence>
<organism evidence="1">
    <name type="scientific">marine metagenome</name>
    <dbReference type="NCBI Taxonomy" id="408172"/>
    <lineage>
        <taxon>unclassified sequences</taxon>
        <taxon>metagenomes</taxon>
        <taxon>ecological metagenomes</taxon>
    </lineage>
</organism>
<gene>
    <name evidence="1" type="ORF">METZ01_LOCUS250859</name>
</gene>
<accession>A0A382IF61</accession>
<protein>
    <submittedName>
        <fullName evidence="1">Uncharacterized protein</fullName>
    </submittedName>
</protein>
<name>A0A382IF61_9ZZZZ</name>
<proteinExistence type="predicted"/>
<feature type="non-terminal residue" evidence="1">
    <location>
        <position position="1"/>
    </location>
</feature>
<dbReference type="AlphaFoldDB" id="A0A382IF61"/>